<keyword evidence="4 7" id="KW-0812">Transmembrane</keyword>
<gene>
    <name evidence="10" type="ORF">J2Y69_002980</name>
</gene>
<feature type="transmembrane region" description="Helical" evidence="7">
    <location>
        <begin position="101"/>
        <end position="124"/>
    </location>
</feature>
<sequence length="294" mass="30984">MTITETQSMAAQRADGARRRRSPLRRALGSAGRNVGLVLASAYVLLVIAWVTLPGLFTSHSPIEGVVAERLRPPSLDHLFGTDGLGRDLFSRVVYGAANSVSAVLIAVAIAAVVGSAIGLLAGFSGRRVEDALMRVVDTLLAIPALLLSMTIIVVLGYGLVNIAVAVGVASIASFARLMRSDVVRVRNELYVEAARAAGVRWGAVLLRHVLPNAIGPVLALVALEFGIAILAVSALSFLGYGAPPPSPEWGRLVADGRDFIATSWWIATLPGLAITLLVLSTNRISKFITEAHR</sequence>
<dbReference type="PANTHER" id="PTHR43386:SF1">
    <property type="entry name" value="D,D-DIPEPTIDE TRANSPORT SYSTEM PERMEASE PROTEIN DDPC-RELATED"/>
    <property type="match status" value="1"/>
</dbReference>
<evidence type="ECO:0000313" key="10">
    <source>
        <dbReference type="EMBL" id="MDR6868364.1"/>
    </source>
</evidence>
<keyword evidence="11" id="KW-1185">Reference proteome</keyword>
<dbReference type="SUPFAM" id="SSF161098">
    <property type="entry name" value="MetI-like"/>
    <property type="match status" value="1"/>
</dbReference>
<dbReference type="Proteomes" id="UP001259347">
    <property type="component" value="Unassembled WGS sequence"/>
</dbReference>
<evidence type="ECO:0000256" key="5">
    <source>
        <dbReference type="ARBA" id="ARBA00022989"/>
    </source>
</evidence>
<evidence type="ECO:0000256" key="8">
    <source>
        <dbReference type="SAM" id="MobiDB-lite"/>
    </source>
</evidence>
<keyword evidence="3" id="KW-1003">Cell membrane</keyword>
<dbReference type="PROSITE" id="PS50928">
    <property type="entry name" value="ABC_TM1"/>
    <property type="match status" value="1"/>
</dbReference>
<evidence type="ECO:0000256" key="2">
    <source>
        <dbReference type="ARBA" id="ARBA00022448"/>
    </source>
</evidence>
<feature type="transmembrane region" description="Helical" evidence="7">
    <location>
        <begin position="218"/>
        <end position="240"/>
    </location>
</feature>
<keyword evidence="6 7" id="KW-0472">Membrane</keyword>
<evidence type="ECO:0000256" key="3">
    <source>
        <dbReference type="ARBA" id="ARBA00022475"/>
    </source>
</evidence>
<evidence type="ECO:0000256" key="4">
    <source>
        <dbReference type="ARBA" id="ARBA00022692"/>
    </source>
</evidence>
<feature type="transmembrane region" description="Helical" evidence="7">
    <location>
        <begin position="35"/>
        <end position="53"/>
    </location>
</feature>
<evidence type="ECO:0000259" key="9">
    <source>
        <dbReference type="PROSITE" id="PS50928"/>
    </source>
</evidence>
<dbReference type="Gene3D" id="1.10.3720.10">
    <property type="entry name" value="MetI-like"/>
    <property type="match status" value="1"/>
</dbReference>
<reference evidence="10 11" key="1">
    <citation type="submission" date="2023-07" db="EMBL/GenBank/DDBJ databases">
        <title>Sorghum-associated microbial communities from plants grown in Nebraska, USA.</title>
        <authorList>
            <person name="Schachtman D."/>
        </authorList>
    </citation>
    <scope>NUCLEOTIDE SEQUENCE [LARGE SCALE GENOMIC DNA]</scope>
    <source>
        <strain evidence="10 11">2980</strain>
    </source>
</reference>
<proteinExistence type="inferred from homology"/>
<dbReference type="EMBL" id="JAVDUM010000014">
    <property type="protein sequence ID" value="MDR6868364.1"/>
    <property type="molecule type" value="Genomic_DNA"/>
</dbReference>
<organism evidence="10 11">
    <name type="scientific">Microbacterium resistens</name>
    <dbReference type="NCBI Taxonomy" id="156977"/>
    <lineage>
        <taxon>Bacteria</taxon>
        <taxon>Bacillati</taxon>
        <taxon>Actinomycetota</taxon>
        <taxon>Actinomycetes</taxon>
        <taxon>Micrococcales</taxon>
        <taxon>Microbacteriaceae</taxon>
        <taxon>Microbacterium</taxon>
    </lineage>
</organism>
<comment type="caution">
    <text evidence="10">The sequence shown here is derived from an EMBL/GenBank/DDBJ whole genome shotgun (WGS) entry which is preliminary data.</text>
</comment>
<feature type="transmembrane region" description="Helical" evidence="7">
    <location>
        <begin position="136"/>
        <end position="154"/>
    </location>
</feature>
<evidence type="ECO:0000256" key="1">
    <source>
        <dbReference type="ARBA" id="ARBA00004651"/>
    </source>
</evidence>
<evidence type="ECO:0000313" key="11">
    <source>
        <dbReference type="Proteomes" id="UP001259347"/>
    </source>
</evidence>
<keyword evidence="5 7" id="KW-1133">Transmembrane helix</keyword>
<evidence type="ECO:0000256" key="7">
    <source>
        <dbReference type="RuleBase" id="RU363032"/>
    </source>
</evidence>
<feature type="transmembrane region" description="Helical" evidence="7">
    <location>
        <begin position="160"/>
        <end position="179"/>
    </location>
</feature>
<feature type="region of interest" description="Disordered" evidence="8">
    <location>
        <begin position="1"/>
        <end position="21"/>
    </location>
</feature>
<dbReference type="InterPro" id="IPR050366">
    <property type="entry name" value="BP-dependent_transpt_permease"/>
</dbReference>
<dbReference type="RefSeq" id="WP_310022105.1">
    <property type="nucleotide sequence ID" value="NZ_JAVDUM010000014.1"/>
</dbReference>
<dbReference type="CDD" id="cd06261">
    <property type="entry name" value="TM_PBP2"/>
    <property type="match status" value="1"/>
</dbReference>
<comment type="similarity">
    <text evidence="7">Belongs to the binding-protein-dependent transport system permease family.</text>
</comment>
<evidence type="ECO:0000256" key="6">
    <source>
        <dbReference type="ARBA" id="ARBA00023136"/>
    </source>
</evidence>
<feature type="transmembrane region" description="Helical" evidence="7">
    <location>
        <begin position="260"/>
        <end position="280"/>
    </location>
</feature>
<accession>A0ABU1SFI1</accession>
<dbReference type="Pfam" id="PF00528">
    <property type="entry name" value="BPD_transp_1"/>
    <property type="match status" value="1"/>
</dbReference>
<feature type="domain" description="ABC transmembrane type-1" evidence="9">
    <location>
        <begin position="97"/>
        <end position="286"/>
    </location>
</feature>
<dbReference type="InterPro" id="IPR035906">
    <property type="entry name" value="MetI-like_sf"/>
</dbReference>
<dbReference type="PANTHER" id="PTHR43386">
    <property type="entry name" value="OLIGOPEPTIDE TRANSPORT SYSTEM PERMEASE PROTEIN APPC"/>
    <property type="match status" value="1"/>
</dbReference>
<name>A0ABU1SFI1_9MICO</name>
<protein>
    <submittedName>
        <fullName evidence="10">Peptide/nickel transport system permease protein</fullName>
    </submittedName>
</protein>
<dbReference type="InterPro" id="IPR000515">
    <property type="entry name" value="MetI-like"/>
</dbReference>
<comment type="subcellular location">
    <subcellularLocation>
        <location evidence="1 7">Cell membrane</location>
        <topology evidence="1 7">Multi-pass membrane protein</topology>
    </subcellularLocation>
</comment>
<keyword evidence="2 7" id="KW-0813">Transport</keyword>